<keyword evidence="2" id="KW-0233">DNA recombination</keyword>
<evidence type="ECO:0000313" key="4">
    <source>
        <dbReference type="Proteomes" id="UP001341259"/>
    </source>
</evidence>
<dbReference type="SUPFAM" id="SSF56349">
    <property type="entry name" value="DNA breaking-rejoining enzymes"/>
    <property type="match status" value="1"/>
</dbReference>
<dbReference type="Gene3D" id="1.10.443.10">
    <property type="entry name" value="Intergrase catalytic core"/>
    <property type="match status" value="1"/>
</dbReference>
<dbReference type="InterPro" id="IPR010998">
    <property type="entry name" value="Integrase_recombinase_N"/>
</dbReference>
<protein>
    <submittedName>
        <fullName evidence="3">N-terminal phage integrase SAM-like domain-containing protein</fullName>
    </submittedName>
</protein>
<gene>
    <name evidence="3" type="ORF">OHB29_04875</name>
</gene>
<dbReference type="EMBL" id="CP107906">
    <property type="protein sequence ID" value="WUG92416.1"/>
    <property type="molecule type" value="Genomic_DNA"/>
</dbReference>
<sequence>MPYVEVRGGNIRVKWWGGEYHLDAEGKATRRKKYESASGPEPGAPFEDETEAYNYGLDREHEVRHGTHIPRASAKTLMRDYCWLWLDAQDLRDTSISRYRSRLRARIVPYWGDRAVGDITTWEYEAWKKGLQAAVDRNEMSRNYFDQLTGLFGILMTDAVVKYKLRSESPVIRQRRRGRFSKQKREIKRPMQMEVLHALASNAYHVWGFTGWTYIWTLAFTGMRPPGEMWALRREFTSPNWPASDPDAERRESALERYGPSVMPAIRVQYQSQYEGGTRSQVGPKYDSHRTLVVPRFLHEMHSALLASHDSPWVFPALGGNQMSTQWGKTYWPYIRGGSPERSTRSDHIRQVIHPVPEMVGKRIYLLRHGHREWLEEDGHPRIAMETRMGHEVAGVEGLYSNLTPAMERRIADTLQERWEDFWRRGVWWSPPFPITLPVE</sequence>
<dbReference type="Proteomes" id="UP001341259">
    <property type="component" value="Chromosome"/>
</dbReference>
<reference evidence="3 4" key="1">
    <citation type="submission" date="2022-10" db="EMBL/GenBank/DDBJ databases">
        <title>The complete genomes of actinobacterial strains from the NBC collection.</title>
        <authorList>
            <person name="Joergensen T.S."/>
            <person name="Alvarez Arevalo M."/>
            <person name="Sterndorff E.B."/>
            <person name="Faurdal D."/>
            <person name="Vuksanovic O."/>
            <person name="Mourched A.-S."/>
            <person name="Charusanti P."/>
            <person name="Shaw S."/>
            <person name="Blin K."/>
            <person name="Weber T."/>
        </authorList>
    </citation>
    <scope>NUCLEOTIDE SEQUENCE [LARGE SCALE GENOMIC DNA]</scope>
    <source>
        <strain evidence="3 4">NBC_00456</strain>
    </source>
</reference>
<evidence type="ECO:0000256" key="2">
    <source>
        <dbReference type="ARBA" id="ARBA00023172"/>
    </source>
</evidence>
<accession>A0ABZ1NLR4</accession>
<dbReference type="InterPro" id="IPR011010">
    <property type="entry name" value="DNA_brk_join_enz"/>
</dbReference>
<evidence type="ECO:0000313" key="3">
    <source>
        <dbReference type="EMBL" id="WUG92416.1"/>
    </source>
</evidence>
<dbReference type="Gene3D" id="1.10.150.130">
    <property type="match status" value="1"/>
</dbReference>
<dbReference type="InterPro" id="IPR013762">
    <property type="entry name" value="Integrase-like_cat_sf"/>
</dbReference>
<evidence type="ECO:0000256" key="1">
    <source>
        <dbReference type="ARBA" id="ARBA00023125"/>
    </source>
</evidence>
<keyword evidence="1" id="KW-0238">DNA-binding</keyword>
<proteinExistence type="predicted"/>
<dbReference type="RefSeq" id="WP_328336839.1">
    <property type="nucleotide sequence ID" value="NZ_CP107906.1"/>
</dbReference>
<organism evidence="3 4">
    <name type="scientific">Streptomyces violaceus</name>
    <name type="common">Streptomyces venezuelae</name>
    <dbReference type="NCBI Taxonomy" id="1936"/>
    <lineage>
        <taxon>Bacteria</taxon>
        <taxon>Bacillati</taxon>
        <taxon>Actinomycetota</taxon>
        <taxon>Actinomycetes</taxon>
        <taxon>Kitasatosporales</taxon>
        <taxon>Streptomycetaceae</taxon>
        <taxon>Streptomyces</taxon>
    </lineage>
</organism>
<keyword evidence="4" id="KW-1185">Reference proteome</keyword>
<name>A0ABZ1NLR4_STRVL</name>